<feature type="domain" description="Enolpyruvate transferase" evidence="9">
    <location>
        <begin position="14"/>
        <end position="416"/>
    </location>
</feature>
<dbReference type="PIRSF" id="PIRSF000505">
    <property type="entry name" value="EPSPS"/>
    <property type="match status" value="1"/>
</dbReference>
<feature type="binding site" evidence="8">
    <location>
        <position position="166"/>
    </location>
    <ligand>
        <name>phosphoenolpyruvate</name>
        <dbReference type="ChEBI" id="CHEBI:58702"/>
    </ligand>
</feature>
<feature type="binding site" evidence="8">
    <location>
        <position position="119"/>
    </location>
    <ligand>
        <name>phosphoenolpyruvate</name>
        <dbReference type="ChEBI" id="CHEBI:58702"/>
    </ligand>
</feature>
<dbReference type="GO" id="GO:0009073">
    <property type="term" value="P:aromatic amino acid family biosynthetic process"/>
    <property type="evidence" value="ECO:0007669"/>
    <property type="project" value="UniProtKB-KW"/>
</dbReference>
<keyword evidence="3 8" id="KW-0963">Cytoplasm</keyword>
<dbReference type="InterPro" id="IPR001986">
    <property type="entry name" value="Enolpyruvate_Tfrase_dom"/>
</dbReference>
<evidence type="ECO:0000256" key="8">
    <source>
        <dbReference type="HAMAP-Rule" id="MF_00210"/>
    </source>
</evidence>
<gene>
    <name evidence="8" type="primary">aroA</name>
    <name evidence="10" type="ORF">B9N65_02205</name>
</gene>
<dbReference type="Proteomes" id="UP000196317">
    <property type="component" value="Unassembled WGS sequence"/>
</dbReference>
<dbReference type="InterPro" id="IPR006264">
    <property type="entry name" value="EPSP_synthase"/>
</dbReference>
<dbReference type="InterPro" id="IPR036968">
    <property type="entry name" value="Enolpyruvate_Tfrase_sf"/>
</dbReference>
<dbReference type="FunFam" id="3.65.10.10:FF:000005">
    <property type="entry name" value="3-phosphoshikimate 1-carboxyvinyltransferase"/>
    <property type="match status" value="1"/>
</dbReference>
<dbReference type="Pfam" id="PF00275">
    <property type="entry name" value="EPSP_synthase"/>
    <property type="match status" value="1"/>
</dbReference>
<feature type="binding site" evidence="8">
    <location>
        <position position="91"/>
    </location>
    <ligand>
        <name>phosphoenolpyruvate</name>
        <dbReference type="ChEBI" id="CHEBI:58702"/>
    </ligand>
</feature>
<feature type="binding site" evidence="8">
    <location>
        <position position="338"/>
    </location>
    <ligand>
        <name>3-phosphoshikimate</name>
        <dbReference type="ChEBI" id="CHEBI:145989"/>
    </ligand>
</feature>
<dbReference type="NCBIfam" id="TIGR01356">
    <property type="entry name" value="aroA"/>
    <property type="match status" value="1"/>
</dbReference>
<dbReference type="InterPro" id="IPR013792">
    <property type="entry name" value="RNA3'P_cycl/enolpyr_Trfase_a/b"/>
</dbReference>
<dbReference type="UniPathway" id="UPA00053">
    <property type="reaction ID" value="UER00089"/>
</dbReference>
<keyword evidence="4 8" id="KW-0028">Amino-acid biosynthesis</keyword>
<dbReference type="InterPro" id="IPR023193">
    <property type="entry name" value="EPSP_synthase_CS"/>
</dbReference>
<dbReference type="EMBL" id="NDYN01000001">
    <property type="protein sequence ID" value="OUT09177.1"/>
    <property type="molecule type" value="Genomic_DNA"/>
</dbReference>
<evidence type="ECO:0000313" key="10">
    <source>
        <dbReference type="EMBL" id="OUT09177.1"/>
    </source>
</evidence>
<sequence>MRIYPLEKSLNLTIDDIAADKSISHRCAMFSLLSDKPSRVRNYLRAGDTLNTLKIVELLGAKIEDNGAEITITPPQKIKEPNEILECGNSGTAMRLFMGLLAVQDGFFVLSGDKYLNSRPMARIAKPLNEMGAKIDGANNANNAPLCIRGTKFERFSFDSKIASAQVKSALLLAALYSNGCKFSEPELSRDHTERMLAGMGADIKRDELEITLGPMKGPLSPLDIDVPNDPSSAFFFAVAALIIPNSHIILKNILLNKTRIEAYRVLEKMGAEIKFYKTSSKYEDIGDIEVRYSPNLKGVEVSENISWLIDEVPALAIAFACAKGQSKLTNAKELRVKESDRIAVTINALKQCGVDASELEDGFIINGSEAKFAKIDSHGDHRIAMSFAILGLKCGMQIEKSEFIATSFPNFAEILKKMGARVEDRAC</sequence>
<feature type="binding site" evidence="8">
    <location>
        <position position="342"/>
    </location>
    <ligand>
        <name>phosphoenolpyruvate</name>
        <dbReference type="ChEBI" id="CHEBI:58702"/>
    </ligand>
</feature>
<comment type="caution">
    <text evidence="8">Lacks conserved residue(s) required for the propagation of feature annotation.</text>
</comment>
<dbReference type="GO" id="GO:0008652">
    <property type="term" value="P:amino acid biosynthetic process"/>
    <property type="evidence" value="ECO:0007669"/>
    <property type="project" value="UniProtKB-KW"/>
</dbReference>
<proteinExistence type="inferred from homology"/>
<evidence type="ECO:0000256" key="6">
    <source>
        <dbReference type="ARBA" id="ARBA00023141"/>
    </source>
</evidence>
<evidence type="ECO:0000256" key="2">
    <source>
        <dbReference type="ARBA" id="ARBA00009948"/>
    </source>
</evidence>
<feature type="binding site" evidence="8">
    <location>
        <position position="164"/>
    </location>
    <ligand>
        <name>3-phosphoshikimate</name>
        <dbReference type="ChEBI" id="CHEBI:145989"/>
    </ligand>
</feature>
<feature type="binding site" evidence="8">
    <location>
        <position position="26"/>
    </location>
    <ligand>
        <name>3-phosphoshikimate</name>
        <dbReference type="ChEBI" id="CHEBI:145989"/>
    </ligand>
</feature>
<dbReference type="GO" id="GO:0005737">
    <property type="term" value="C:cytoplasm"/>
    <property type="evidence" value="ECO:0007669"/>
    <property type="project" value="UniProtKB-SubCell"/>
</dbReference>
<dbReference type="PROSITE" id="PS00885">
    <property type="entry name" value="EPSP_SYNTHASE_2"/>
    <property type="match status" value="1"/>
</dbReference>
<evidence type="ECO:0000259" key="9">
    <source>
        <dbReference type="Pfam" id="PF00275"/>
    </source>
</evidence>
<accession>A0A1Y5MLI2</accession>
<dbReference type="GO" id="GO:0003866">
    <property type="term" value="F:3-phosphoshikimate 1-carboxyvinyltransferase activity"/>
    <property type="evidence" value="ECO:0007669"/>
    <property type="project" value="UniProtKB-UniRule"/>
</dbReference>
<protein>
    <recommendedName>
        <fullName evidence="8">3-phosphoshikimate 1-carboxyvinyltransferase</fullName>
        <ecNumber evidence="8">2.5.1.19</ecNumber>
    </recommendedName>
    <alternativeName>
        <fullName evidence="8">5-enolpyruvylshikimate-3-phosphate synthase</fullName>
        <shortName evidence="8">EPSP synthase</shortName>
        <shortName evidence="8">EPSPS</shortName>
    </alternativeName>
</protein>
<feature type="binding site" evidence="8">
    <location>
        <position position="311"/>
    </location>
    <ligand>
        <name>3-phosphoshikimate</name>
        <dbReference type="ChEBI" id="CHEBI:145989"/>
    </ligand>
</feature>
<dbReference type="SUPFAM" id="SSF55205">
    <property type="entry name" value="EPT/RTPC-like"/>
    <property type="match status" value="1"/>
</dbReference>
<dbReference type="AlphaFoldDB" id="A0A1Y5MLI2"/>
<feature type="binding site" evidence="8">
    <location>
        <position position="22"/>
    </location>
    <ligand>
        <name>3-phosphoshikimate</name>
        <dbReference type="ChEBI" id="CHEBI:145989"/>
    </ligand>
</feature>
<dbReference type="PROSITE" id="PS00104">
    <property type="entry name" value="EPSP_SYNTHASE_1"/>
    <property type="match status" value="1"/>
</dbReference>
<dbReference type="CDD" id="cd01556">
    <property type="entry name" value="EPSP_synthase"/>
    <property type="match status" value="1"/>
</dbReference>
<organism evidence="10 11">
    <name type="scientific">Campylobacter concisus</name>
    <dbReference type="NCBI Taxonomy" id="199"/>
    <lineage>
        <taxon>Bacteria</taxon>
        <taxon>Pseudomonadati</taxon>
        <taxon>Campylobacterota</taxon>
        <taxon>Epsilonproteobacteria</taxon>
        <taxon>Campylobacterales</taxon>
        <taxon>Campylobacteraceae</taxon>
        <taxon>Campylobacter</taxon>
    </lineage>
</organism>
<dbReference type="Gene3D" id="3.65.10.10">
    <property type="entry name" value="Enolpyruvate transferase domain"/>
    <property type="match status" value="2"/>
</dbReference>
<comment type="similarity">
    <text evidence="2 8">Belongs to the EPSP synthase family.</text>
</comment>
<keyword evidence="5 8" id="KW-0808">Transferase</keyword>
<evidence type="ECO:0000256" key="7">
    <source>
        <dbReference type="ARBA" id="ARBA00044633"/>
    </source>
</evidence>
<comment type="pathway">
    <text evidence="1 8">Metabolic intermediate biosynthesis; chorismate biosynthesis; chorismate from D-erythrose 4-phosphate and phosphoenolpyruvate: step 6/7.</text>
</comment>
<evidence type="ECO:0000256" key="3">
    <source>
        <dbReference type="ARBA" id="ARBA00022490"/>
    </source>
</evidence>
<dbReference type="GO" id="GO:0009423">
    <property type="term" value="P:chorismate biosynthetic process"/>
    <property type="evidence" value="ECO:0007669"/>
    <property type="project" value="UniProtKB-UniRule"/>
</dbReference>
<comment type="function">
    <text evidence="8">Catalyzes the transfer of the enolpyruvyl moiety of phosphoenolpyruvate (PEP) to the 5-hydroxyl of shikimate-3-phosphate (S3P) to produce enolpyruvyl shikimate-3-phosphate and inorganic phosphate.</text>
</comment>
<dbReference type="EC" id="2.5.1.19" evidence="8"/>
<comment type="subunit">
    <text evidence="8">Monomer.</text>
</comment>
<feature type="binding site" evidence="8">
    <location>
        <position position="383"/>
    </location>
    <ligand>
        <name>phosphoenolpyruvate</name>
        <dbReference type="ChEBI" id="CHEBI:58702"/>
    </ligand>
</feature>
<comment type="caution">
    <text evidence="10">The sequence shown here is derived from an EMBL/GenBank/DDBJ whole genome shotgun (WGS) entry which is preliminary data.</text>
</comment>
<evidence type="ECO:0000256" key="5">
    <source>
        <dbReference type="ARBA" id="ARBA00022679"/>
    </source>
</evidence>
<evidence type="ECO:0000256" key="4">
    <source>
        <dbReference type="ARBA" id="ARBA00022605"/>
    </source>
</evidence>
<evidence type="ECO:0000313" key="11">
    <source>
        <dbReference type="Proteomes" id="UP000196317"/>
    </source>
</evidence>
<comment type="catalytic activity">
    <reaction evidence="7">
        <text>3-phosphoshikimate + phosphoenolpyruvate = 5-O-(1-carboxyvinyl)-3-phosphoshikimate + phosphate</text>
        <dbReference type="Rhea" id="RHEA:21256"/>
        <dbReference type="ChEBI" id="CHEBI:43474"/>
        <dbReference type="ChEBI" id="CHEBI:57701"/>
        <dbReference type="ChEBI" id="CHEBI:58702"/>
        <dbReference type="ChEBI" id="CHEBI:145989"/>
        <dbReference type="EC" id="2.5.1.19"/>
    </reaction>
    <physiologicalReaction direction="left-to-right" evidence="7">
        <dbReference type="Rhea" id="RHEA:21257"/>
    </physiologicalReaction>
</comment>
<name>A0A1Y5MLI2_9BACT</name>
<feature type="binding site" evidence="8">
    <location>
        <position position="21"/>
    </location>
    <ligand>
        <name>phosphoenolpyruvate</name>
        <dbReference type="ChEBI" id="CHEBI:58702"/>
    </ligand>
</feature>
<evidence type="ECO:0000256" key="1">
    <source>
        <dbReference type="ARBA" id="ARBA00004811"/>
    </source>
</evidence>
<reference evidence="10 11" key="1">
    <citation type="submission" date="2017-04" db="EMBL/GenBank/DDBJ databases">
        <title>Complete genome of Campylobacter concisus ATCC 33237T and draft genomes for an additional eight well characterized C. concisus strains.</title>
        <authorList>
            <person name="Cornelius A.J."/>
            <person name="Miller W.G."/>
            <person name="Lastovica A.J."/>
            <person name="On S.L."/>
            <person name="French N.P."/>
            <person name="Vandenberg O."/>
            <person name="Biggs P.J."/>
        </authorList>
    </citation>
    <scope>NUCLEOTIDE SEQUENCE [LARGE SCALE GENOMIC DNA]</scope>
    <source>
        <strain evidence="10 11">CCUG 19995</strain>
    </source>
</reference>
<feature type="active site" description="Proton acceptor" evidence="8">
    <location>
        <position position="311"/>
    </location>
</feature>
<feature type="binding site" evidence="8">
    <location>
        <position position="166"/>
    </location>
    <ligand>
        <name>3-phosphoshikimate</name>
        <dbReference type="ChEBI" id="CHEBI:145989"/>
    </ligand>
</feature>
<feature type="binding site" evidence="8">
    <location>
        <position position="21"/>
    </location>
    <ligand>
        <name>3-phosphoshikimate</name>
        <dbReference type="ChEBI" id="CHEBI:145989"/>
    </ligand>
</feature>
<keyword evidence="6 8" id="KW-0057">Aromatic amino acid biosynthesis</keyword>
<dbReference type="PANTHER" id="PTHR21090:SF5">
    <property type="entry name" value="PENTAFUNCTIONAL AROM POLYPEPTIDE"/>
    <property type="match status" value="1"/>
</dbReference>
<dbReference type="RefSeq" id="WP_021089617.1">
    <property type="nucleotide sequence ID" value="NZ_NDYN01000001.1"/>
</dbReference>
<dbReference type="HAMAP" id="MF_00210">
    <property type="entry name" value="EPSP_synth"/>
    <property type="match status" value="1"/>
</dbReference>
<comment type="subcellular location">
    <subcellularLocation>
        <location evidence="8">Cytoplasm</location>
    </subcellularLocation>
</comment>
<dbReference type="PANTHER" id="PTHR21090">
    <property type="entry name" value="AROM/DEHYDROQUINATE SYNTHASE"/>
    <property type="match status" value="1"/>
</dbReference>